<proteinExistence type="predicted"/>
<comment type="caution">
    <text evidence="1">The sequence shown here is derived from an EMBL/GenBank/DDBJ whole genome shotgun (WGS) entry which is preliminary data.</text>
</comment>
<sequence length="240" mass="26200">MGGCLSSQAADDLSLLNDSTGDGASLGPGDQAPPPTSAPPPPYQVPKGEANSRVRHSEADMVQLRPPGVCWGLHWEKGSKLMMQGEARVVFAGISRPSSFWSWSTGGIGSETGFGLLEQMARKGTIEEHAPIPVYHPTPSQARLATQLTEEEQIRIAQRIGLIQHLPKGIFDPGSEPSEKKIKECVICMLDFVYGDPIRFLPCLHIYHVHCIDDWLMRSFTCPSCMEPVDAALLSSYETN</sequence>
<evidence type="ECO:0000313" key="1">
    <source>
        <dbReference type="EMBL" id="KAH7992735.1"/>
    </source>
</evidence>
<accession>A0ACB8EJQ6</accession>
<dbReference type="EMBL" id="CM037616">
    <property type="protein sequence ID" value="KAH7992735.1"/>
    <property type="molecule type" value="Genomic_DNA"/>
</dbReference>
<reference evidence="1" key="1">
    <citation type="submission" date="2021-08" db="EMBL/GenBank/DDBJ databases">
        <title>The first chromosome-level gecko genome reveals the dynamic sex chromosomes of Neotropical dwarf geckos (Sphaerodactylidae: Sphaerodactylus).</title>
        <authorList>
            <person name="Pinto B.J."/>
            <person name="Keating S.E."/>
            <person name="Gamble T."/>
        </authorList>
    </citation>
    <scope>NUCLEOTIDE SEQUENCE</scope>
    <source>
        <strain evidence="1">TG3544</strain>
    </source>
</reference>
<organism evidence="1 2">
    <name type="scientific">Sphaerodactylus townsendi</name>
    <dbReference type="NCBI Taxonomy" id="933632"/>
    <lineage>
        <taxon>Eukaryota</taxon>
        <taxon>Metazoa</taxon>
        <taxon>Chordata</taxon>
        <taxon>Craniata</taxon>
        <taxon>Vertebrata</taxon>
        <taxon>Euteleostomi</taxon>
        <taxon>Lepidosauria</taxon>
        <taxon>Squamata</taxon>
        <taxon>Bifurcata</taxon>
        <taxon>Gekkota</taxon>
        <taxon>Sphaerodactylidae</taxon>
        <taxon>Sphaerodactylus</taxon>
    </lineage>
</organism>
<name>A0ACB8EJQ6_9SAUR</name>
<evidence type="ECO:0000313" key="2">
    <source>
        <dbReference type="Proteomes" id="UP000827872"/>
    </source>
</evidence>
<protein>
    <submittedName>
        <fullName evidence="1">Uncharacterized protein</fullName>
    </submittedName>
</protein>
<dbReference type="Proteomes" id="UP000827872">
    <property type="component" value="Linkage Group LG03"/>
</dbReference>
<keyword evidence="2" id="KW-1185">Reference proteome</keyword>
<gene>
    <name evidence="1" type="ORF">K3G42_026876</name>
</gene>